<dbReference type="EMBL" id="KZ819679">
    <property type="protein sequence ID" value="PWN24710.1"/>
    <property type="molecule type" value="Genomic_DNA"/>
</dbReference>
<dbReference type="STRING" id="1569628.A0A316UHM8"/>
<dbReference type="GeneID" id="37031787"/>
<evidence type="ECO:0000259" key="2">
    <source>
        <dbReference type="Pfam" id="PF00248"/>
    </source>
</evidence>
<gene>
    <name evidence="3" type="ORF">BDZ90DRAFT_93944</name>
</gene>
<proteinExistence type="predicted"/>
<dbReference type="Proteomes" id="UP000245884">
    <property type="component" value="Unassembled WGS sequence"/>
</dbReference>
<dbReference type="SUPFAM" id="SSF51430">
    <property type="entry name" value="NAD(P)-linked oxidoreductase"/>
    <property type="match status" value="1"/>
</dbReference>
<dbReference type="PANTHER" id="PTHR43625:SF78">
    <property type="entry name" value="PYRIDOXAL REDUCTASE-RELATED"/>
    <property type="match status" value="1"/>
</dbReference>
<keyword evidence="1" id="KW-0560">Oxidoreductase</keyword>
<dbReference type="InterPro" id="IPR050791">
    <property type="entry name" value="Aldo-Keto_reductase"/>
</dbReference>
<sequence length="369" mass="40237">MSAPAIKQQQQIPLPGNPATSAAAGLGVSRISLGLMGMTWTDPSQFTPDDQAFAVIRRSIHEGGVTLLDAGQFYGPQSDPHANLKLVKRYFDKYPDDKDKVLLCVKGGFDLFSPGGYAEKGFAGMNPLTDLDKLRESVKLIRQELGSDAGGKDIDLWEPARYPKNVDVGEMTRKHIALRDEGLFRGLALSEVGGKTIREAWEASKGGVAAIEIEYSAFCLEAEEQGVLAACEEFKIPILAYSPVGKGFLTGTITSRSEIPEGDLRLRMDQYAEENFQHNVDVADKLKSIATEKGVTASQLALAWILARSPIMTAIPGTRQPDRAIENAAAAEVKLTQEDLKEIADVLEKNKPKGGRAFEHARQHMNLWA</sequence>
<name>A0A316UHM8_9BASI</name>
<dbReference type="GO" id="GO:0016491">
    <property type="term" value="F:oxidoreductase activity"/>
    <property type="evidence" value="ECO:0007669"/>
    <property type="project" value="UniProtKB-KW"/>
</dbReference>
<dbReference type="PANTHER" id="PTHR43625">
    <property type="entry name" value="AFLATOXIN B1 ALDEHYDE REDUCTASE"/>
    <property type="match status" value="1"/>
</dbReference>
<dbReference type="InterPro" id="IPR036812">
    <property type="entry name" value="NAD(P)_OxRdtase_dom_sf"/>
</dbReference>
<accession>A0A316UHM8</accession>
<organism evidence="3 4">
    <name type="scientific">Jaminaea rosea</name>
    <dbReference type="NCBI Taxonomy" id="1569628"/>
    <lineage>
        <taxon>Eukaryota</taxon>
        <taxon>Fungi</taxon>
        <taxon>Dikarya</taxon>
        <taxon>Basidiomycota</taxon>
        <taxon>Ustilaginomycotina</taxon>
        <taxon>Exobasidiomycetes</taxon>
        <taxon>Microstromatales</taxon>
        <taxon>Microstromatales incertae sedis</taxon>
        <taxon>Jaminaea</taxon>
    </lineage>
</organism>
<dbReference type="CDD" id="cd19077">
    <property type="entry name" value="AKR_AKR8A1-2"/>
    <property type="match status" value="1"/>
</dbReference>
<dbReference type="RefSeq" id="XP_025359322.1">
    <property type="nucleotide sequence ID" value="XM_025509964.1"/>
</dbReference>
<dbReference type="Gene3D" id="3.20.20.100">
    <property type="entry name" value="NADP-dependent oxidoreductase domain"/>
    <property type="match status" value="1"/>
</dbReference>
<dbReference type="Pfam" id="PF00248">
    <property type="entry name" value="Aldo_ket_red"/>
    <property type="match status" value="1"/>
</dbReference>
<feature type="domain" description="NADP-dependent oxidoreductase" evidence="2">
    <location>
        <begin position="30"/>
        <end position="347"/>
    </location>
</feature>
<evidence type="ECO:0000256" key="1">
    <source>
        <dbReference type="ARBA" id="ARBA00023002"/>
    </source>
</evidence>
<keyword evidence="4" id="KW-1185">Reference proteome</keyword>
<dbReference type="GO" id="GO:0005737">
    <property type="term" value="C:cytoplasm"/>
    <property type="evidence" value="ECO:0007669"/>
    <property type="project" value="TreeGrafter"/>
</dbReference>
<reference evidence="3 4" key="1">
    <citation type="journal article" date="2018" name="Mol. Biol. Evol.">
        <title>Broad Genomic Sampling Reveals a Smut Pathogenic Ancestry of the Fungal Clade Ustilaginomycotina.</title>
        <authorList>
            <person name="Kijpornyongpan T."/>
            <person name="Mondo S.J."/>
            <person name="Barry K."/>
            <person name="Sandor L."/>
            <person name="Lee J."/>
            <person name="Lipzen A."/>
            <person name="Pangilinan J."/>
            <person name="LaButti K."/>
            <person name="Hainaut M."/>
            <person name="Henrissat B."/>
            <person name="Grigoriev I.V."/>
            <person name="Spatafora J.W."/>
            <person name="Aime M.C."/>
        </authorList>
    </citation>
    <scope>NUCLEOTIDE SEQUENCE [LARGE SCALE GENOMIC DNA]</scope>
    <source>
        <strain evidence="3 4">MCA 5214</strain>
    </source>
</reference>
<dbReference type="OrthoDB" id="37537at2759"/>
<dbReference type="InterPro" id="IPR023210">
    <property type="entry name" value="NADP_OxRdtase_dom"/>
</dbReference>
<evidence type="ECO:0000313" key="4">
    <source>
        <dbReference type="Proteomes" id="UP000245884"/>
    </source>
</evidence>
<dbReference type="AlphaFoldDB" id="A0A316UHM8"/>
<protein>
    <submittedName>
        <fullName evidence="3">Aldo/keto reductase</fullName>
    </submittedName>
</protein>
<evidence type="ECO:0000313" key="3">
    <source>
        <dbReference type="EMBL" id="PWN24710.1"/>
    </source>
</evidence>